<evidence type="ECO:0000313" key="3">
    <source>
        <dbReference type="EMBL" id="CAB4333584.1"/>
    </source>
</evidence>
<dbReference type="Gene3D" id="3.50.50.60">
    <property type="entry name" value="FAD/NAD(P)-binding domain"/>
    <property type="match status" value="1"/>
</dbReference>
<dbReference type="InterPro" id="IPR036188">
    <property type="entry name" value="FAD/NAD-bd_sf"/>
</dbReference>
<evidence type="ECO:0000259" key="2">
    <source>
        <dbReference type="Pfam" id="PF01266"/>
    </source>
</evidence>
<name>A0A6J5YTX4_9ZZZZ</name>
<keyword evidence="1" id="KW-0560">Oxidoreductase</keyword>
<dbReference type="Pfam" id="PF01266">
    <property type="entry name" value="DAO"/>
    <property type="match status" value="1"/>
</dbReference>
<dbReference type="PROSITE" id="PS51257">
    <property type="entry name" value="PROKAR_LIPOPROTEIN"/>
    <property type="match status" value="1"/>
</dbReference>
<gene>
    <name evidence="3" type="ORF">UFOPK4080_00380</name>
</gene>
<dbReference type="SUPFAM" id="SSF54373">
    <property type="entry name" value="FAD-linked reductases, C-terminal domain"/>
    <property type="match status" value="1"/>
</dbReference>
<dbReference type="GO" id="GO:0016491">
    <property type="term" value="F:oxidoreductase activity"/>
    <property type="evidence" value="ECO:0007669"/>
    <property type="project" value="UniProtKB-KW"/>
</dbReference>
<dbReference type="AlphaFoldDB" id="A0A6J5YTX4"/>
<accession>A0A6J5YTX4</accession>
<sequence length="384" mass="40485">MTHQGKNPDAIVIGAGIVGACSALSLTNAGLKVMIIDRGTVASGTTGAGEGNILVSDKDPGPELVLALRSRDLWFEMQEDVGDTFELEAKGGVVVARNDDSQLMALAKVQSANGVTAQIVDSKELHQLEPYLHPEISSGVFYPQDAQCQPMLAAAKIIQTVIARGGSLISRSKVLGFDIKDGAVVGVNTSTGKYSAPIVINAAGTWAGEIASLAGSNLPVAPRRGFILVTEPAPQYIFHKVYDSDYVANVASSDADLQTSTVVEGTRSGTILIGASRERVGFDGSINYEILRKLAQQAVSLFPVLRDVQLLRAYRGFRPYAPDHLPLIGEDYAVKGLWHSAGHEGAGIGLAPGSAALITDAILGRQSFMDPTAFSPKRFAEVSV</sequence>
<dbReference type="EMBL" id="CAESAG010000039">
    <property type="protein sequence ID" value="CAB4333584.1"/>
    <property type="molecule type" value="Genomic_DNA"/>
</dbReference>
<dbReference type="PANTHER" id="PTHR13847:SF287">
    <property type="entry name" value="FAD-DEPENDENT OXIDOREDUCTASE DOMAIN-CONTAINING PROTEIN 1"/>
    <property type="match status" value="1"/>
</dbReference>
<feature type="domain" description="FAD dependent oxidoreductase" evidence="2">
    <location>
        <begin position="9"/>
        <end position="360"/>
    </location>
</feature>
<dbReference type="PANTHER" id="PTHR13847">
    <property type="entry name" value="SARCOSINE DEHYDROGENASE-RELATED"/>
    <property type="match status" value="1"/>
</dbReference>
<reference evidence="3" key="1">
    <citation type="submission" date="2020-05" db="EMBL/GenBank/DDBJ databases">
        <authorList>
            <person name="Chiriac C."/>
            <person name="Salcher M."/>
            <person name="Ghai R."/>
            <person name="Kavagutti S V."/>
        </authorList>
    </citation>
    <scope>NUCLEOTIDE SEQUENCE</scope>
</reference>
<proteinExistence type="predicted"/>
<dbReference type="SUPFAM" id="SSF51905">
    <property type="entry name" value="FAD/NAD(P)-binding domain"/>
    <property type="match status" value="1"/>
</dbReference>
<dbReference type="Gene3D" id="3.30.9.10">
    <property type="entry name" value="D-Amino Acid Oxidase, subunit A, domain 2"/>
    <property type="match status" value="1"/>
</dbReference>
<organism evidence="3">
    <name type="scientific">freshwater metagenome</name>
    <dbReference type="NCBI Taxonomy" id="449393"/>
    <lineage>
        <taxon>unclassified sequences</taxon>
        <taxon>metagenomes</taxon>
        <taxon>ecological metagenomes</taxon>
    </lineage>
</organism>
<evidence type="ECO:0000256" key="1">
    <source>
        <dbReference type="ARBA" id="ARBA00023002"/>
    </source>
</evidence>
<dbReference type="GO" id="GO:0005737">
    <property type="term" value="C:cytoplasm"/>
    <property type="evidence" value="ECO:0007669"/>
    <property type="project" value="TreeGrafter"/>
</dbReference>
<dbReference type="InterPro" id="IPR006076">
    <property type="entry name" value="FAD-dep_OxRdtase"/>
</dbReference>
<protein>
    <submittedName>
        <fullName evidence="3">Unannotated protein</fullName>
    </submittedName>
</protein>